<accession>A0A150U3K5</accession>
<dbReference type="SUPFAM" id="SSF54060">
    <property type="entry name" value="His-Me finger endonucleases"/>
    <property type="match status" value="1"/>
</dbReference>
<dbReference type="EMBL" id="JEME01000030">
    <property type="protein sequence ID" value="KYG11427.1"/>
    <property type="molecule type" value="Genomic_DNA"/>
</dbReference>
<evidence type="ECO:0000259" key="1">
    <source>
        <dbReference type="SMART" id="SM00507"/>
    </source>
</evidence>
<dbReference type="SMART" id="SM00507">
    <property type="entry name" value="HNHc"/>
    <property type="match status" value="1"/>
</dbReference>
<feature type="domain" description="HNH nuclease" evidence="1">
    <location>
        <begin position="44"/>
        <end position="93"/>
    </location>
</feature>
<dbReference type="Proteomes" id="UP000075502">
    <property type="component" value="Unassembled WGS sequence"/>
</dbReference>
<gene>
    <name evidence="2" type="ORF">BE21_57595</name>
</gene>
<dbReference type="InterPro" id="IPR003615">
    <property type="entry name" value="HNH_nuc"/>
</dbReference>
<dbReference type="InterPro" id="IPR044925">
    <property type="entry name" value="His-Me_finger_sf"/>
</dbReference>
<dbReference type="Pfam" id="PF13392">
    <property type="entry name" value="HNH_3"/>
    <property type="match status" value="1"/>
</dbReference>
<name>A0A150U3K5_SORCE</name>
<proteinExistence type="predicted"/>
<evidence type="ECO:0000313" key="3">
    <source>
        <dbReference type="Proteomes" id="UP000075502"/>
    </source>
</evidence>
<organism evidence="2 3">
    <name type="scientific">Sorangium cellulosum</name>
    <name type="common">Polyangium cellulosum</name>
    <dbReference type="NCBI Taxonomy" id="56"/>
    <lineage>
        <taxon>Bacteria</taxon>
        <taxon>Pseudomonadati</taxon>
        <taxon>Myxococcota</taxon>
        <taxon>Polyangia</taxon>
        <taxon>Polyangiales</taxon>
        <taxon>Polyangiaceae</taxon>
        <taxon>Sorangium</taxon>
    </lineage>
</organism>
<comment type="caution">
    <text evidence="2">The sequence shown here is derived from an EMBL/GenBank/DDBJ whole genome shotgun (WGS) entry which is preliminary data.</text>
</comment>
<dbReference type="Gene3D" id="3.90.75.20">
    <property type="match status" value="1"/>
</dbReference>
<dbReference type="AlphaFoldDB" id="A0A150U3K5"/>
<reference evidence="2 3" key="1">
    <citation type="submission" date="2014-02" db="EMBL/GenBank/DDBJ databases">
        <title>The small core and large imbalanced accessory genome model reveals a collaborative survival strategy of Sorangium cellulosum strains in nature.</title>
        <authorList>
            <person name="Han K."/>
            <person name="Peng R."/>
            <person name="Blom J."/>
            <person name="Li Y.-Z."/>
        </authorList>
    </citation>
    <scope>NUCLEOTIDE SEQUENCE [LARGE SCALE GENOMIC DNA]</scope>
    <source>
        <strain evidence="2 3">So0007-03</strain>
    </source>
</reference>
<protein>
    <recommendedName>
        <fullName evidence="1">HNH nuclease domain-containing protein</fullName>
    </recommendedName>
</protein>
<sequence length="155" mass="17413">MQLTLMFGALEMSDAEAMACPGHIGANGYEKVFVGRGRHRLADRSGCLYRHRLVAEMLLGRPLRRGEDVHHIDGDRLNNDPRNLEVLTRAEHRAEHRSPDSDRRLPHEGNPVVDCACGCAARFPRYDGEGRPRRFLVGHAVRLRVSRRTELAAAA</sequence>
<dbReference type="CDD" id="cd00085">
    <property type="entry name" value="HNHc"/>
    <property type="match status" value="1"/>
</dbReference>
<evidence type="ECO:0000313" key="2">
    <source>
        <dbReference type="EMBL" id="KYG11427.1"/>
    </source>
</evidence>